<reference evidence="9 10" key="1">
    <citation type="journal article" date="2014" name="Genome Announc.">
        <title>Draft Genome Sequence of the Antitrypanosomally Active Sponge-Associated Bacterium Actinokineospora sp. Strain EG49.</title>
        <authorList>
            <person name="Harjes J."/>
            <person name="Ryu T."/>
            <person name="Abdelmohsen U.R."/>
            <person name="Moitinho-Silva L."/>
            <person name="Horn H."/>
            <person name="Ravasi T."/>
            <person name="Hentschel U."/>
        </authorList>
    </citation>
    <scope>NUCLEOTIDE SEQUENCE [LARGE SCALE GENOMIC DNA]</scope>
    <source>
        <strain evidence="9 10">EG49</strain>
    </source>
</reference>
<dbReference type="InterPro" id="IPR050161">
    <property type="entry name" value="Siro_Cobalamin_biosynth"/>
</dbReference>
<evidence type="ECO:0000256" key="6">
    <source>
        <dbReference type="ARBA" id="ARBA00022691"/>
    </source>
</evidence>
<comment type="pathway">
    <text evidence="1">Cofactor biosynthesis; adenosylcobalamin biosynthesis.</text>
</comment>
<dbReference type="SUPFAM" id="SSF53790">
    <property type="entry name" value="Tetrapyrrole methylase"/>
    <property type="match status" value="1"/>
</dbReference>
<evidence type="ECO:0000259" key="8">
    <source>
        <dbReference type="Pfam" id="PF00590"/>
    </source>
</evidence>
<dbReference type="PROSITE" id="PS00839">
    <property type="entry name" value="SUMT_1"/>
    <property type="match status" value="1"/>
</dbReference>
<dbReference type="Gene3D" id="3.40.1010.10">
    <property type="entry name" value="Cobalt-precorrin-4 Transmethylase, Domain 1"/>
    <property type="match status" value="1"/>
</dbReference>
<dbReference type="CDD" id="cd11641">
    <property type="entry name" value="Precorrin-4_C11-MT"/>
    <property type="match status" value="1"/>
</dbReference>
<dbReference type="InterPro" id="IPR000878">
    <property type="entry name" value="4pyrrol_Mease"/>
</dbReference>
<dbReference type="InterPro" id="IPR035996">
    <property type="entry name" value="4pyrrol_Methylase_sf"/>
</dbReference>
<feature type="region of interest" description="Disordered" evidence="7">
    <location>
        <begin position="236"/>
        <end position="315"/>
    </location>
</feature>
<dbReference type="InterPro" id="IPR006362">
    <property type="entry name" value="Cbl_synth_CobM/CibF"/>
</dbReference>
<dbReference type="InterPro" id="IPR014777">
    <property type="entry name" value="4pyrrole_Mease_sub1"/>
</dbReference>
<dbReference type="eggNOG" id="COG2875">
    <property type="taxonomic scope" value="Bacteria"/>
</dbReference>
<dbReference type="UniPathway" id="UPA00148"/>
<dbReference type="GO" id="GO:0046026">
    <property type="term" value="F:precorrin-4 C11-methyltransferase activity"/>
    <property type="evidence" value="ECO:0007669"/>
    <property type="project" value="UniProtKB-EC"/>
</dbReference>
<comment type="similarity">
    <text evidence="2">Belongs to the precorrin methyltransferase family.</text>
</comment>
<dbReference type="InterPro" id="IPR003043">
    <property type="entry name" value="Uropor_MeTrfase_CS"/>
</dbReference>
<dbReference type="GO" id="GO:0032259">
    <property type="term" value="P:methylation"/>
    <property type="evidence" value="ECO:0007669"/>
    <property type="project" value="UniProtKB-KW"/>
</dbReference>
<dbReference type="Pfam" id="PF00590">
    <property type="entry name" value="TP_methylase"/>
    <property type="match status" value="1"/>
</dbReference>
<feature type="compositionally biased region" description="Low complexity" evidence="7">
    <location>
        <begin position="260"/>
        <end position="279"/>
    </location>
</feature>
<comment type="caution">
    <text evidence="9">The sequence shown here is derived from an EMBL/GenBank/DDBJ whole genome shotgun (WGS) entry which is preliminary data.</text>
</comment>
<keyword evidence="4 9" id="KW-0489">Methyltransferase</keyword>
<dbReference type="GO" id="GO:0009236">
    <property type="term" value="P:cobalamin biosynthetic process"/>
    <property type="evidence" value="ECO:0007669"/>
    <property type="project" value="UniProtKB-UniPathway"/>
</dbReference>
<evidence type="ECO:0000256" key="3">
    <source>
        <dbReference type="ARBA" id="ARBA00022573"/>
    </source>
</evidence>
<dbReference type="PANTHER" id="PTHR45790">
    <property type="entry name" value="SIROHEME SYNTHASE-RELATED"/>
    <property type="match status" value="1"/>
</dbReference>
<evidence type="ECO:0000256" key="1">
    <source>
        <dbReference type="ARBA" id="ARBA00004953"/>
    </source>
</evidence>
<dbReference type="PANTHER" id="PTHR45790:SF4">
    <property type="entry name" value="COBALT-PRECORRIN-4 C(11)-METHYLTRANSFERASE"/>
    <property type="match status" value="1"/>
</dbReference>
<evidence type="ECO:0000313" key="10">
    <source>
        <dbReference type="Proteomes" id="UP000019277"/>
    </source>
</evidence>
<evidence type="ECO:0000256" key="7">
    <source>
        <dbReference type="SAM" id="MobiDB-lite"/>
    </source>
</evidence>
<protein>
    <submittedName>
        <fullName evidence="9">Cobalt-precorrin-4 C11-methyltransferase</fullName>
        <ecNumber evidence="9">2.1.1.133</ecNumber>
    </submittedName>
</protein>
<feature type="compositionally biased region" description="Basic residues" evidence="7">
    <location>
        <begin position="290"/>
        <end position="300"/>
    </location>
</feature>
<sequence>MGAGPGAADLITLRGAARIGAADVVLFSPAAVDPTWLREQARADAELVDVTRLGADELLEVYRTVGSRLGRVVRLLAGDPALVPDLREQRETCEKLGLDVEVVPGVSPVSAAAASTGTTLVEPGADTVVSVEGVESVRELASPGRTLVVHAPAARAADLAEALLAAGLEGDVPVTVAYKVTWPSEAVLRTTVAELAAEVKKANLWRHAHFLVGDTTRARPRPGYRVVEGDQPARWTARARRPKVAGEARQTWTRRGGSTAEPEAQQAEPVVEQQGAEAVQAEEKAVAVKRGTKAAAKKPTARSPRTPARRGAKKA</sequence>
<dbReference type="Gene3D" id="3.30.950.10">
    <property type="entry name" value="Methyltransferase, Cobalt-precorrin-4 Transmethylase, Domain 2"/>
    <property type="match status" value="1"/>
</dbReference>
<feature type="domain" description="Tetrapyrrole methylase" evidence="8">
    <location>
        <begin position="2"/>
        <end position="196"/>
    </location>
</feature>
<dbReference type="InterPro" id="IPR014776">
    <property type="entry name" value="4pyrrole_Mease_sub2"/>
</dbReference>
<dbReference type="EMBL" id="AYXG01000074">
    <property type="protein sequence ID" value="EWC62652.1"/>
    <property type="molecule type" value="Genomic_DNA"/>
</dbReference>
<gene>
    <name evidence="9" type="ORF">UO65_2004</name>
</gene>
<dbReference type="AlphaFoldDB" id="W7J0W5"/>
<keyword evidence="5 9" id="KW-0808">Transferase</keyword>
<accession>W7J0W5</accession>
<evidence type="ECO:0000256" key="4">
    <source>
        <dbReference type="ARBA" id="ARBA00022603"/>
    </source>
</evidence>
<keyword evidence="10" id="KW-1185">Reference proteome</keyword>
<evidence type="ECO:0000313" key="9">
    <source>
        <dbReference type="EMBL" id="EWC62652.1"/>
    </source>
</evidence>
<dbReference type="EC" id="2.1.1.133" evidence="9"/>
<evidence type="ECO:0000256" key="5">
    <source>
        <dbReference type="ARBA" id="ARBA00022679"/>
    </source>
</evidence>
<proteinExistence type="inferred from homology"/>
<name>W7J0W5_9PSEU</name>
<keyword evidence="3" id="KW-0169">Cobalamin biosynthesis</keyword>
<keyword evidence="6" id="KW-0949">S-adenosyl-L-methionine</keyword>
<dbReference type="Proteomes" id="UP000019277">
    <property type="component" value="Unassembled WGS sequence"/>
</dbReference>
<dbReference type="STRING" id="909613.UO65_2004"/>
<organism evidence="9 10">
    <name type="scientific">Actinokineospora spheciospongiae</name>
    <dbReference type="NCBI Taxonomy" id="909613"/>
    <lineage>
        <taxon>Bacteria</taxon>
        <taxon>Bacillati</taxon>
        <taxon>Actinomycetota</taxon>
        <taxon>Actinomycetes</taxon>
        <taxon>Pseudonocardiales</taxon>
        <taxon>Pseudonocardiaceae</taxon>
        <taxon>Actinokineospora</taxon>
    </lineage>
</organism>
<evidence type="ECO:0000256" key="2">
    <source>
        <dbReference type="ARBA" id="ARBA00005879"/>
    </source>
</evidence>